<evidence type="ECO:0000313" key="2">
    <source>
        <dbReference type="EMBL" id="MCD7464546.1"/>
    </source>
</evidence>
<protein>
    <submittedName>
        <fullName evidence="2">Uncharacterized protein</fullName>
    </submittedName>
</protein>
<organism evidence="2 3">
    <name type="scientific">Datura stramonium</name>
    <name type="common">Jimsonweed</name>
    <name type="synonym">Common thornapple</name>
    <dbReference type="NCBI Taxonomy" id="4076"/>
    <lineage>
        <taxon>Eukaryota</taxon>
        <taxon>Viridiplantae</taxon>
        <taxon>Streptophyta</taxon>
        <taxon>Embryophyta</taxon>
        <taxon>Tracheophyta</taxon>
        <taxon>Spermatophyta</taxon>
        <taxon>Magnoliopsida</taxon>
        <taxon>eudicotyledons</taxon>
        <taxon>Gunneridae</taxon>
        <taxon>Pentapetalae</taxon>
        <taxon>asterids</taxon>
        <taxon>lamiids</taxon>
        <taxon>Solanales</taxon>
        <taxon>Solanaceae</taxon>
        <taxon>Solanoideae</taxon>
        <taxon>Datureae</taxon>
        <taxon>Datura</taxon>
    </lineage>
</organism>
<dbReference type="EMBL" id="JACEIK010000974">
    <property type="protein sequence ID" value="MCD7464546.1"/>
    <property type="molecule type" value="Genomic_DNA"/>
</dbReference>
<name>A0ABS8SZN4_DATST</name>
<proteinExistence type="predicted"/>
<evidence type="ECO:0000256" key="1">
    <source>
        <dbReference type="SAM" id="MobiDB-lite"/>
    </source>
</evidence>
<dbReference type="Proteomes" id="UP000823775">
    <property type="component" value="Unassembled WGS sequence"/>
</dbReference>
<comment type="caution">
    <text evidence="2">The sequence shown here is derived from an EMBL/GenBank/DDBJ whole genome shotgun (WGS) entry which is preliminary data.</text>
</comment>
<accession>A0ABS8SZN4</accession>
<keyword evidence="3" id="KW-1185">Reference proteome</keyword>
<feature type="region of interest" description="Disordered" evidence="1">
    <location>
        <begin position="38"/>
        <end position="80"/>
    </location>
</feature>
<feature type="compositionally biased region" description="Polar residues" evidence="1">
    <location>
        <begin position="38"/>
        <end position="49"/>
    </location>
</feature>
<evidence type="ECO:0000313" key="3">
    <source>
        <dbReference type="Proteomes" id="UP000823775"/>
    </source>
</evidence>
<gene>
    <name evidence="2" type="ORF">HAX54_052963</name>
</gene>
<reference evidence="2 3" key="1">
    <citation type="journal article" date="2021" name="BMC Genomics">
        <title>Datura genome reveals duplications of psychoactive alkaloid biosynthetic genes and high mutation rate following tissue culture.</title>
        <authorList>
            <person name="Rajewski A."/>
            <person name="Carter-House D."/>
            <person name="Stajich J."/>
            <person name="Litt A."/>
        </authorList>
    </citation>
    <scope>NUCLEOTIDE SEQUENCE [LARGE SCALE GENOMIC DNA]</scope>
    <source>
        <strain evidence="2">AR-01</strain>
    </source>
</reference>
<sequence length="112" mass="12805">MLDMCASIQRRNIVQEPTNDKYNNFEGSLTQLTQIVSNNEASNDQMYESDSNRPLDDESTDGDQSSSDDGDVDGEIVAIGDDNINNHSNVIPYLDYTLKKKKPRRLYLHERY</sequence>
<feature type="compositionally biased region" description="Acidic residues" evidence="1">
    <location>
        <begin position="57"/>
        <end position="74"/>
    </location>
</feature>